<evidence type="ECO:0000313" key="1">
    <source>
        <dbReference type="EMBL" id="MCY1723284.1"/>
    </source>
</evidence>
<reference evidence="1" key="1">
    <citation type="submission" date="2022-11" db="EMBL/GenBank/DDBJ databases">
        <title>Marilongibacter aestuarii gen. nov., sp. nov., isolated from tidal flat sediment.</title>
        <authorList>
            <person name="Jiayan W."/>
        </authorList>
    </citation>
    <scope>NUCLEOTIDE SEQUENCE</scope>
    <source>
        <strain evidence="1">Z1-6</strain>
    </source>
</reference>
<dbReference type="InterPro" id="IPR011990">
    <property type="entry name" value="TPR-like_helical_dom_sf"/>
</dbReference>
<dbReference type="EMBL" id="JAPOHD010000068">
    <property type="protein sequence ID" value="MCY1723284.1"/>
    <property type="molecule type" value="Genomic_DNA"/>
</dbReference>
<dbReference type="AlphaFoldDB" id="A0A9X3J724"/>
<comment type="caution">
    <text evidence="1">The sequence shown here is derived from an EMBL/GenBank/DDBJ whole genome shotgun (WGS) entry which is preliminary data.</text>
</comment>
<gene>
    <name evidence="1" type="ORF">OU798_23240</name>
</gene>
<dbReference type="RefSeq" id="WP_343335610.1">
    <property type="nucleotide sequence ID" value="NZ_JAPOHD010000068.1"/>
</dbReference>
<evidence type="ECO:0000313" key="2">
    <source>
        <dbReference type="Proteomes" id="UP001145087"/>
    </source>
</evidence>
<proteinExistence type="predicted"/>
<organism evidence="1 2">
    <name type="scientific">Draconibacterium aestuarii</name>
    <dbReference type="NCBI Taxonomy" id="2998507"/>
    <lineage>
        <taxon>Bacteria</taxon>
        <taxon>Pseudomonadati</taxon>
        <taxon>Bacteroidota</taxon>
        <taxon>Bacteroidia</taxon>
        <taxon>Marinilabiliales</taxon>
        <taxon>Prolixibacteraceae</taxon>
        <taxon>Draconibacterium</taxon>
    </lineage>
</organism>
<dbReference type="Proteomes" id="UP001145087">
    <property type="component" value="Unassembled WGS sequence"/>
</dbReference>
<keyword evidence="2" id="KW-1185">Reference proteome</keyword>
<dbReference type="Pfam" id="PF12741">
    <property type="entry name" value="SusD-like"/>
    <property type="match status" value="1"/>
</dbReference>
<name>A0A9X3J724_9BACT</name>
<dbReference type="PROSITE" id="PS51257">
    <property type="entry name" value="PROKAR_LIPOPROTEIN"/>
    <property type="match status" value="1"/>
</dbReference>
<keyword evidence="1" id="KW-0449">Lipoprotein</keyword>
<sequence>MKKIFFAILLTLGFLACTDNFEEANRNHFLISDEELDQDFNRLGSPFQSLLSNLFGHQIEEDLCHDNWVRHLGTPTPFVGGVNNTTYYMRWNTYWNRIYNSVMSPAAQVIKQADEGGYEVFSAWAKLLQIYAISKLTVYHGPVIYSNYGVSGQANIYDSEPALYAQLFTDLDAVQSVFSSNKDYQGLKKFDASYSGNMAQWCKLINSLRLRLAMRIVKADANLAQTQGEKALGHADGLLASNGDNFNVSLYGAKLPMNVICFEWGDTRMGAAMESFLIGLKDSRIASYFAPASDNTLYPDHPDWPYKGIHSGAFLEAKDQRLTYSTVNESFKAVTSRRSFTYSEVCHLKAEAALRGWDNAGDAKTNYEEGIIASFADWGAGGVDAYLADATSTPIDYVDPKDSKNNWTSRSTVTVAWNEADSDELKLEKIITQKWINNFTNANEAWTDHRRTGYPKLPYNTKNDSGADWGVIAADDFLRRVPFLNSERENNAEGVADATQKLGGPDEIGTHLWWDTGGSNF</sequence>
<dbReference type="Gene3D" id="1.25.40.390">
    <property type="match status" value="1"/>
</dbReference>
<dbReference type="InterPro" id="IPR024302">
    <property type="entry name" value="SusD-like"/>
</dbReference>
<dbReference type="SUPFAM" id="SSF48452">
    <property type="entry name" value="TPR-like"/>
    <property type="match status" value="1"/>
</dbReference>
<protein>
    <submittedName>
        <fullName evidence="1">SusD/RagB family nutrient-binding outer membrane lipoprotein</fullName>
    </submittedName>
</protein>
<accession>A0A9X3J724</accession>